<dbReference type="GO" id="GO:0004674">
    <property type="term" value="F:protein serine/threonine kinase activity"/>
    <property type="evidence" value="ECO:0000318"/>
    <property type="project" value="GO_Central"/>
</dbReference>
<dbReference type="GO" id="GO:0006950">
    <property type="term" value="P:response to stress"/>
    <property type="evidence" value="ECO:0007669"/>
    <property type="project" value="UniProtKB-ARBA"/>
</dbReference>
<protein>
    <recommendedName>
        <fullName evidence="8">mitogen-activated protein kinase kinase</fullName>
        <ecNumber evidence="8">2.7.12.2</ecNumber>
    </recommendedName>
</protein>
<dbReference type="CDD" id="cd06623">
    <property type="entry name" value="PKc_MAPKK_plant_like"/>
    <property type="match status" value="1"/>
</dbReference>
<dbReference type="GO" id="GO:0005524">
    <property type="term" value="F:ATP binding"/>
    <property type="evidence" value="ECO:0007669"/>
    <property type="project" value="UniProtKB-UniRule"/>
</dbReference>
<evidence type="ECO:0000256" key="9">
    <source>
        <dbReference type="ARBA" id="ARBA00049014"/>
    </source>
</evidence>
<evidence type="ECO:0000256" key="7">
    <source>
        <dbReference type="ARBA" id="ARBA00038035"/>
    </source>
</evidence>
<keyword evidence="6 12" id="KW-0067">ATP-binding</keyword>
<dbReference type="Proteomes" id="UP000036987">
    <property type="component" value="Unassembled WGS sequence"/>
</dbReference>
<evidence type="ECO:0000259" key="14">
    <source>
        <dbReference type="PROSITE" id="PS50011"/>
    </source>
</evidence>
<dbReference type="PROSITE" id="PS50011">
    <property type="entry name" value="PROTEIN_KINASE_DOM"/>
    <property type="match status" value="1"/>
</dbReference>
<evidence type="ECO:0000256" key="10">
    <source>
        <dbReference type="ARBA" id="ARBA00049299"/>
    </source>
</evidence>
<comment type="catalytic activity">
    <reaction evidence="11">
        <text>L-tyrosyl-[protein] + ATP = O-phospho-L-tyrosyl-[protein] + ADP + H(+)</text>
        <dbReference type="Rhea" id="RHEA:10596"/>
        <dbReference type="Rhea" id="RHEA-COMP:10136"/>
        <dbReference type="Rhea" id="RHEA-COMP:20101"/>
        <dbReference type="ChEBI" id="CHEBI:15378"/>
        <dbReference type="ChEBI" id="CHEBI:30616"/>
        <dbReference type="ChEBI" id="CHEBI:46858"/>
        <dbReference type="ChEBI" id="CHEBI:61978"/>
        <dbReference type="ChEBI" id="CHEBI:456216"/>
        <dbReference type="EC" id="2.7.12.2"/>
    </reaction>
</comment>
<organism evidence="15 16">
    <name type="scientific">Zostera marina</name>
    <name type="common">Eelgrass</name>
    <dbReference type="NCBI Taxonomy" id="29655"/>
    <lineage>
        <taxon>Eukaryota</taxon>
        <taxon>Viridiplantae</taxon>
        <taxon>Streptophyta</taxon>
        <taxon>Embryophyta</taxon>
        <taxon>Tracheophyta</taxon>
        <taxon>Spermatophyta</taxon>
        <taxon>Magnoliopsida</taxon>
        <taxon>Liliopsida</taxon>
        <taxon>Zosteraceae</taxon>
        <taxon>Zostera</taxon>
    </lineage>
</organism>
<dbReference type="Gene3D" id="1.10.510.10">
    <property type="entry name" value="Transferase(Phosphotransferase) domain 1"/>
    <property type="match status" value="1"/>
</dbReference>
<dbReference type="InterPro" id="IPR008271">
    <property type="entry name" value="Ser/Thr_kinase_AS"/>
</dbReference>
<evidence type="ECO:0000256" key="1">
    <source>
        <dbReference type="ARBA" id="ARBA00022527"/>
    </source>
</evidence>
<comment type="catalytic activity">
    <reaction evidence="10">
        <text>L-threonyl-[protein] + ATP = O-phospho-L-threonyl-[protein] + ADP + H(+)</text>
        <dbReference type="Rhea" id="RHEA:46608"/>
        <dbReference type="Rhea" id="RHEA-COMP:11060"/>
        <dbReference type="Rhea" id="RHEA-COMP:11605"/>
        <dbReference type="ChEBI" id="CHEBI:15378"/>
        <dbReference type="ChEBI" id="CHEBI:30013"/>
        <dbReference type="ChEBI" id="CHEBI:30616"/>
        <dbReference type="ChEBI" id="CHEBI:61977"/>
        <dbReference type="ChEBI" id="CHEBI:456216"/>
        <dbReference type="EC" id="2.7.12.2"/>
    </reaction>
</comment>
<keyword evidence="2" id="KW-0597">Phosphoprotein</keyword>
<sequence>MAAQPETQLSLSTMLGPPFAPVATHITSITTPSKAKEEEEGKAKFGDSLMAVVGNRRRQLALTLELPPQPTNRVHFAPAPAQGSTFSSSSSTSTCDAGVASVSDYEKLGVLGHGNGGTVQKVRRRKQLQQNSSTETVYALKLIHLSDQSDPVIRRQITREIAVLQTASDSPHIVKLHSLLSTARYSSIPALLLEYMNAGTLSSILNRHRKLPPKTLPWVANQVLYGLSYLHSHRIVHRDIKPSNLLLNTSGDIKISDFGVSRIMRRSLDPCDSYVGTCAYMSPERFDPDTYGAKYDGYAADVWSLGLTVMELFLGHFPLVREGERPDWASLMCAICIGDSPSLPESAGEDLRGFVDCCLKKEAGERWSVEKLLEHPFVKGDHLADSQIAFKDLLAIPLQI</sequence>
<evidence type="ECO:0000256" key="13">
    <source>
        <dbReference type="RuleBase" id="RU000304"/>
    </source>
</evidence>
<dbReference type="InterPro" id="IPR017441">
    <property type="entry name" value="Protein_kinase_ATP_BS"/>
</dbReference>
<evidence type="ECO:0000256" key="5">
    <source>
        <dbReference type="ARBA" id="ARBA00022777"/>
    </source>
</evidence>
<dbReference type="AlphaFoldDB" id="A0A0K9PC37"/>
<comment type="caution">
    <text evidence="15">The sequence shown here is derived from an EMBL/GenBank/DDBJ whole genome shotgun (WGS) entry which is preliminary data.</text>
</comment>
<dbReference type="PROSITE" id="PS00107">
    <property type="entry name" value="PROTEIN_KINASE_ATP"/>
    <property type="match status" value="1"/>
</dbReference>
<feature type="binding site" evidence="12">
    <location>
        <position position="141"/>
    </location>
    <ligand>
        <name>ATP</name>
        <dbReference type="ChEBI" id="CHEBI:30616"/>
    </ligand>
</feature>
<evidence type="ECO:0000256" key="4">
    <source>
        <dbReference type="ARBA" id="ARBA00022741"/>
    </source>
</evidence>
<evidence type="ECO:0000256" key="11">
    <source>
        <dbReference type="ARBA" id="ARBA00051693"/>
    </source>
</evidence>
<accession>A0A0K9PC37</accession>
<dbReference type="EC" id="2.7.12.2" evidence="8"/>
<dbReference type="GO" id="GO:0004708">
    <property type="term" value="F:MAP kinase kinase activity"/>
    <property type="evidence" value="ECO:0007669"/>
    <property type="project" value="UniProtKB-EC"/>
</dbReference>
<name>A0A0K9PC37_ZOSMR</name>
<evidence type="ECO:0000256" key="8">
    <source>
        <dbReference type="ARBA" id="ARBA00038999"/>
    </source>
</evidence>
<reference evidence="16" key="1">
    <citation type="journal article" date="2016" name="Nature">
        <title>The genome of the seagrass Zostera marina reveals angiosperm adaptation to the sea.</title>
        <authorList>
            <person name="Olsen J.L."/>
            <person name="Rouze P."/>
            <person name="Verhelst B."/>
            <person name="Lin Y.-C."/>
            <person name="Bayer T."/>
            <person name="Collen J."/>
            <person name="Dattolo E."/>
            <person name="De Paoli E."/>
            <person name="Dittami S."/>
            <person name="Maumus F."/>
            <person name="Michel G."/>
            <person name="Kersting A."/>
            <person name="Lauritano C."/>
            <person name="Lohaus R."/>
            <person name="Toepel M."/>
            <person name="Tonon T."/>
            <person name="Vanneste K."/>
            <person name="Amirebrahimi M."/>
            <person name="Brakel J."/>
            <person name="Bostroem C."/>
            <person name="Chovatia M."/>
            <person name="Grimwood J."/>
            <person name="Jenkins J.W."/>
            <person name="Jueterbock A."/>
            <person name="Mraz A."/>
            <person name="Stam W.T."/>
            <person name="Tice H."/>
            <person name="Bornberg-Bauer E."/>
            <person name="Green P.J."/>
            <person name="Pearson G.A."/>
            <person name="Procaccini G."/>
            <person name="Duarte C.M."/>
            <person name="Schmutz J."/>
            <person name="Reusch T.B.H."/>
            <person name="Van de Peer Y."/>
        </authorList>
    </citation>
    <scope>NUCLEOTIDE SEQUENCE [LARGE SCALE GENOMIC DNA]</scope>
    <source>
        <strain evidence="16">cv. Finnish</strain>
    </source>
</reference>
<dbReference type="GO" id="GO:0005737">
    <property type="term" value="C:cytoplasm"/>
    <property type="evidence" value="ECO:0000318"/>
    <property type="project" value="GO_Central"/>
</dbReference>
<dbReference type="FunFam" id="1.10.510.10:FF:000350">
    <property type="entry name" value="Mitogen-activated protein kinase 2"/>
    <property type="match status" value="1"/>
</dbReference>
<evidence type="ECO:0000256" key="2">
    <source>
        <dbReference type="ARBA" id="ARBA00022553"/>
    </source>
</evidence>
<dbReference type="OrthoDB" id="8693905at2759"/>
<comment type="similarity">
    <text evidence="7">Belongs to the protein kinase superfamily. STE Ser/Thr protein kinase family. MAP kinase kinase subfamily.</text>
</comment>
<feature type="domain" description="Protein kinase" evidence="14">
    <location>
        <begin position="105"/>
        <end position="378"/>
    </location>
</feature>
<dbReference type="Pfam" id="PF00069">
    <property type="entry name" value="Pkinase"/>
    <property type="match status" value="1"/>
</dbReference>
<dbReference type="PROSITE" id="PS00108">
    <property type="entry name" value="PROTEIN_KINASE_ST"/>
    <property type="match status" value="1"/>
</dbReference>
<dbReference type="Gene3D" id="3.30.200.20">
    <property type="entry name" value="Phosphorylase Kinase, domain 1"/>
    <property type="match status" value="1"/>
</dbReference>
<dbReference type="PANTHER" id="PTHR48013">
    <property type="entry name" value="DUAL SPECIFICITY MITOGEN-ACTIVATED PROTEIN KINASE KINASE 5-RELATED"/>
    <property type="match status" value="1"/>
</dbReference>
<proteinExistence type="inferred from homology"/>
<dbReference type="SUPFAM" id="SSF56112">
    <property type="entry name" value="Protein kinase-like (PK-like)"/>
    <property type="match status" value="1"/>
</dbReference>
<keyword evidence="16" id="KW-1185">Reference proteome</keyword>
<dbReference type="STRING" id="29655.A0A0K9PC37"/>
<keyword evidence="1 13" id="KW-0723">Serine/threonine-protein kinase</keyword>
<evidence type="ECO:0000256" key="6">
    <source>
        <dbReference type="ARBA" id="ARBA00022840"/>
    </source>
</evidence>
<dbReference type="GO" id="GO:0051707">
    <property type="term" value="P:response to other organism"/>
    <property type="evidence" value="ECO:0007669"/>
    <property type="project" value="UniProtKB-ARBA"/>
</dbReference>
<dbReference type="OMA" id="HILLEFC"/>
<dbReference type="EMBL" id="LFYR01001011">
    <property type="protein sequence ID" value="KMZ65770.1"/>
    <property type="molecule type" value="Genomic_DNA"/>
</dbReference>
<evidence type="ECO:0000256" key="12">
    <source>
        <dbReference type="PROSITE-ProRule" id="PRU10141"/>
    </source>
</evidence>
<evidence type="ECO:0000256" key="3">
    <source>
        <dbReference type="ARBA" id="ARBA00022679"/>
    </source>
</evidence>
<dbReference type="InterPro" id="IPR000719">
    <property type="entry name" value="Prot_kinase_dom"/>
</dbReference>
<comment type="catalytic activity">
    <reaction evidence="9">
        <text>L-seryl-[protein] + ATP = O-phospho-L-seryl-[protein] + ADP + H(+)</text>
        <dbReference type="Rhea" id="RHEA:17989"/>
        <dbReference type="Rhea" id="RHEA-COMP:9863"/>
        <dbReference type="Rhea" id="RHEA-COMP:11604"/>
        <dbReference type="ChEBI" id="CHEBI:15378"/>
        <dbReference type="ChEBI" id="CHEBI:29999"/>
        <dbReference type="ChEBI" id="CHEBI:30616"/>
        <dbReference type="ChEBI" id="CHEBI:83421"/>
        <dbReference type="ChEBI" id="CHEBI:456216"/>
        <dbReference type="EC" id="2.7.12.2"/>
    </reaction>
</comment>
<evidence type="ECO:0000313" key="16">
    <source>
        <dbReference type="Proteomes" id="UP000036987"/>
    </source>
</evidence>
<dbReference type="SMART" id="SM00220">
    <property type="entry name" value="S_TKc"/>
    <property type="match status" value="1"/>
</dbReference>
<dbReference type="PANTHER" id="PTHR48013:SF9">
    <property type="entry name" value="DUAL SPECIFICITY MITOGEN-ACTIVATED PROTEIN KINASE KINASE 5"/>
    <property type="match status" value="1"/>
</dbReference>
<keyword evidence="4 12" id="KW-0547">Nucleotide-binding</keyword>
<gene>
    <name evidence="15" type="ORF">ZOSMA_30G00510</name>
</gene>
<keyword evidence="5 15" id="KW-0418">Kinase</keyword>
<keyword evidence="3" id="KW-0808">Transferase</keyword>
<dbReference type="InterPro" id="IPR011009">
    <property type="entry name" value="Kinase-like_dom_sf"/>
</dbReference>
<evidence type="ECO:0000313" key="15">
    <source>
        <dbReference type="EMBL" id="KMZ65770.1"/>
    </source>
</evidence>